<feature type="transmembrane region" description="Helical" evidence="1">
    <location>
        <begin position="221"/>
        <end position="243"/>
    </location>
</feature>
<dbReference type="RefSeq" id="WP_201102348.1">
    <property type="nucleotide sequence ID" value="NZ_CP067977.1"/>
</dbReference>
<dbReference type="PANTHER" id="PTHR47755:SF1">
    <property type="entry name" value="CELL DIVISION PROTEIN FTSX"/>
    <property type="match status" value="1"/>
</dbReference>
<evidence type="ECO:0000313" key="2">
    <source>
        <dbReference type="EMBL" id="QQQ17973.1"/>
    </source>
</evidence>
<sequence>MIPRWFPSGRSLIARDRAGEGWLIGLIAVLSLLACLAAAGGVAAERAASGWSRALRTEATVQVRPRVGETGDAAAARAAETLSGLDGVQEAAVLDRAAAEALLRPWLGEAALPDLPLPYLVTVRLDTAQPASAVSLSRALAEAGLDASVDDHSLWREEVERSAAWIAALALAVFCVTAGAAAVAVIYATRTGLAAQAETIEVLSLHGATPNTIAAQFQQRYGLLAGAAGAIAAAASAFLILVLRMLGGSEGLIPALPLTWSDIILVSPTPLVAATVALVTARVTVLRRLR</sequence>
<gene>
    <name evidence="2" type="ORF">JIP62_11660</name>
</gene>
<keyword evidence="3" id="KW-1185">Reference proteome</keyword>
<dbReference type="PROSITE" id="PS51257">
    <property type="entry name" value="PROKAR_LIPOPROTEIN"/>
    <property type="match status" value="1"/>
</dbReference>
<keyword evidence="1" id="KW-0812">Transmembrane</keyword>
<dbReference type="InterPro" id="IPR004513">
    <property type="entry name" value="FtsX"/>
</dbReference>
<reference evidence="2 3" key="1">
    <citation type="submission" date="2021-01" db="EMBL/GenBank/DDBJ databases">
        <title>Brevundimonas vitis sp. nov., an bacterium isolated from grape (Vitis vinifera).</title>
        <authorList>
            <person name="Jiang L."/>
            <person name="Lee J."/>
        </authorList>
    </citation>
    <scope>NUCLEOTIDE SEQUENCE [LARGE SCALE GENOMIC DNA]</scope>
    <source>
        <strain evidence="2 3">GRTSA-9</strain>
    </source>
</reference>
<keyword evidence="1" id="KW-0472">Membrane</keyword>
<keyword evidence="1" id="KW-1133">Transmembrane helix</keyword>
<feature type="transmembrane region" description="Helical" evidence="1">
    <location>
        <begin position="263"/>
        <end position="285"/>
    </location>
</feature>
<protein>
    <submittedName>
        <fullName evidence="2">ABC transporter permease</fullName>
    </submittedName>
</protein>
<name>A0ABX7BM73_9CAUL</name>
<feature type="transmembrane region" description="Helical" evidence="1">
    <location>
        <begin position="21"/>
        <end position="44"/>
    </location>
</feature>
<proteinExistence type="predicted"/>
<dbReference type="EMBL" id="CP067977">
    <property type="protein sequence ID" value="QQQ17973.1"/>
    <property type="molecule type" value="Genomic_DNA"/>
</dbReference>
<organism evidence="2 3">
    <name type="scientific">Brevundimonas vitisensis</name>
    <dbReference type="NCBI Taxonomy" id="2800818"/>
    <lineage>
        <taxon>Bacteria</taxon>
        <taxon>Pseudomonadati</taxon>
        <taxon>Pseudomonadota</taxon>
        <taxon>Alphaproteobacteria</taxon>
        <taxon>Caulobacterales</taxon>
        <taxon>Caulobacteraceae</taxon>
        <taxon>Brevundimonas</taxon>
    </lineage>
</organism>
<accession>A0ABX7BM73</accession>
<dbReference type="PANTHER" id="PTHR47755">
    <property type="entry name" value="CELL DIVISION PROTEIN FTSX"/>
    <property type="match status" value="1"/>
</dbReference>
<feature type="transmembrane region" description="Helical" evidence="1">
    <location>
        <begin position="163"/>
        <end position="188"/>
    </location>
</feature>
<dbReference type="Proteomes" id="UP000595448">
    <property type="component" value="Chromosome"/>
</dbReference>
<evidence type="ECO:0000256" key="1">
    <source>
        <dbReference type="SAM" id="Phobius"/>
    </source>
</evidence>
<evidence type="ECO:0000313" key="3">
    <source>
        <dbReference type="Proteomes" id="UP000595448"/>
    </source>
</evidence>